<accession>A0AAD6GHB2</accession>
<evidence type="ECO:0000256" key="2">
    <source>
        <dbReference type="ARBA" id="ARBA00022679"/>
    </source>
</evidence>
<dbReference type="GO" id="GO:0044550">
    <property type="term" value="P:secondary metabolite biosynthetic process"/>
    <property type="evidence" value="ECO:0007669"/>
    <property type="project" value="UniProtKB-ARBA"/>
</dbReference>
<dbReference type="InterPro" id="IPR016461">
    <property type="entry name" value="COMT-like"/>
</dbReference>
<evidence type="ECO:0000256" key="3">
    <source>
        <dbReference type="ARBA" id="ARBA00022691"/>
    </source>
</evidence>
<feature type="domain" description="O-methyltransferase C-terminal" evidence="5">
    <location>
        <begin position="227"/>
        <end position="367"/>
    </location>
</feature>
<keyword evidence="1" id="KW-0489">Methyltransferase</keyword>
<dbReference type="GO" id="GO:0032259">
    <property type="term" value="P:methylation"/>
    <property type="evidence" value="ECO:0007669"/>
    <property type="project" value="UniProtKB-KW"/>
</dbReference>
<sequence length="389" mass="44261">MPSEPSKDDLIAPLEASSHLDEVSRLRLQDGLYEAAEALETPVDMMYRLLNQGRQMAMIKIGYDLEIFTTLTSRAEPYSVEELSVPKGADPLLISRLLRFFAANRMITETSQDLFTGNKYTKGLSYPRVRGGLLHGFHISNPTWQALPEFLQENNYQNTTGGHCAWHKAANTELDFFPWAKENPEILKYFQQLMSIMMLPKDGSWLDVIPIADETRSIVDGNANRKVFVDIAGSIGHQCLRLLSKHPDLAGRVVLQDLEETFQRAPKIDGVEFMVHDFFREQPVRGAKFYYLRMIIHDWEDDKAVEILKNIVPAMADDSQILIDDVVLPNTGTHWWSTCMDMQMYIMHGAMERTVDQWHALLDKAGLKVVDIKTYGAVMRNSVVVAVPK</sequence>
<gene>
    <name evidence="6" type="ORF">N7494_001705</name>
</gene>
<dbReference type="GO" id="GO:0008171">
    <property type="term" value="F:O-methyltransferase activity"/>
    <property type="evidence" value="ECO:0007669"/>
    <property type="project" value="InterPro"/>
</dbReference>
<keyword evidence="2" id="KW-0808">Transferase</keyword>
<dbReference type="Pfam" id="PF00891">
    <property type="entry name" value="Methyltransf_2"/>
    <property type="match status" value="1"/>
</dbReference>
<reference evidence="6 7" key="1">
    <citation type="journal article" date="2023" name="IMA Fungus">
        <title>Comparative genomic study of the Penicillium genus elucidates a diverse pangenome and 15 lateral gene transfer events.</title>
        <authorList>
            <person name="Petersen C."/>
            <person name="Sorensen T."/>
            <person name="Nielsen M.R."/>
            <person name="Sondergaard T.E."/>
            <person name="Sorensen J.L."/>
            <person name="Fitzpatrick D.A."/>
            <person name="Frisvad J.C."/>
            <person name="Nielsen K.L."/>
        </authorList>
    </citation>
    <scope>NUCLEOTIDE SEQUENCE [LARGE SCALE GENOMIC DNA]</scope>
    <source>
        <strain evidence="6 7">IBT 35679</strain>
    </source>
</reference>
<organism evidence="6 7">
    <name type="scientific">Penicillium frequentans</name>
    <dbReference type="NCBI Taxonomy" id="3151616"/>
    <lineage>
        <taxon>Eukaryota</taxon>
        <taxon>Fungi</taxon>
        <taxon>Dikarya</taxon>
        <taxon>Ascomycota</taxon>
        <taxon>Pezizomycotina</taxon>
        <taxon>Eurotiomycetes</taxon>
        <taxon>Eurotiomycetidae</taxon>
        <taxon>Eurotiales</taxon>
        <taxon>Aspergillaceae</taxon>
        <taxon>Penicillium</taxon>
    </lineage>
</organism>
<dbReference type="AlphaFoldDB" id="A0AAD6GHB2"/>
<dbReference type="Gene3D" id="3.40.50.150">
    <property type="entry name" value="Vaccinia Virus protein VP39"/>
    <property type="match status" value="1"/>
</dbReference>
<proteinExistence type="predicted"/>
<protein>
    <recommendedName>
        <fullName evidence="5">O-methyltransferase C-terminal domain-containing protein</fullName>
    </recommendedName>
</protein>
<dbReference type="Gene3D" id="1.10.10.10">
    <property type="entry name" value="Winged helix-like DNA-binding domain superfamily/Winged helix DNA-binding domain"/>
    <property type="match status" value="1"/>
</dbReference>
<dbReference type="EMBL" id="JAQIZZ010000002">
    <property type="protein sequence ID" value="KAJ5552327.1"/>
    <property type="molecule type" value="Genomic_DNA"/>
</dbReference>
<dbReference type="PANTHER" id="PTHR43712:SF4">
    <property type="entry name" value="O-METHYLTRANSFERASE DOMAIN-CONTAINING PROTEIN"/>
    <property type="match status" value="1"/>
</dbReference>
<dbReference type="InterPro" id="IPR036388">
    <property type="entry name" value="WH-like_DNA-bd_sf"/>
</dbReference>
<dbReference type="InterPro" id="IPR029063">
    <property type="entry name" value="SAM-dependent_MTases_sf"/>
</dbReference>
<dbReference type="Proteomes" id="UP001220324">
    <property type="component" value="Unassembled WGS sequence"/>
</dbReference>
<evidence type="ECO:0000259" key="5">
    <source>
        <dbReference type="Pfam" id="PF00891"/>
    </source>
</evidence>
<keyword evidence="7" id="KW-1185">Reference proteome</keyword>
<dbReference type="PROSITE" id="PS51683">
    <property type="entry name" value="SAM_OMT_II"/>
    <property type="match status" value="1"/>
</dbReference>
<dbReference type="SUPFAM" id="SSF46785">
    <property type="entry name" value="Winged helix' DNA-binding domain"/>
    <property type="match status" value="1"/>
</dbReference>
<dbReference type="PANTHER" id="PTHR43712">
    <property type="entry name" value="PUTATIVE (AFU_ORTHOLOGUE AFUA_4G14580)-RELATED"/>
    <property type="match status" value="1"/>
</dbReference>
<evidence type="ECO:0000256" key="4">
    <source>
        <dbReference type="PIRSR" id="PIRSR005739-1"/>
    </source>
</evidence>
<evidence type="ECO:0000256" key="1">
    <source>
        <dbReference type="ARBA" id="ARBA00022603"/>
    </source>
</evidence>
<dbReference type="PIRSF" id="PIRSF005739">
    <property type="entry name" value="O-mtase"/>
    <property type="match status" value="1"/>
</dbReference>
<dbReference type="SUPFAM" id="SSF53335">
    <property type="entry name" value="S-adenosyl-L-methionine-dependent methyltransferases"/>
    <property type="match status" value="1"/>
</dbReference>
<name>A0AAD6GHB2_9EURO</name>
<feature type="active site" description="Proton acceptor" evidence="4">
    <location>
        <position position="297"/>
    </location>
</feature>
<evidence type="ECO:0000313" key="6">
    <source>
        <dbReference type="EMBL" id="KAJ5552327.1"/>
    </source>
</evidence>
<evidence type="ECO:0000313" key="7">
    <source>
        <dbReference type="Proteomes" id="UP001220324"/>
    </source>
</evidence>
<comment type="caution">
    <text evidence="6">The sequence shown here is derived from an EMBL/GenBank/DDBJ whole genome shotgun (WGS) entry which is preliminary data.</text>
</comment>
<keyword evidence="3" id="KW-0949">S-adenosyl-L-methionine</keyword>
<dbReference type="InterPro" id="IPR001077">
    <property type="entry name" value="COMT_C"/>
</dbReference>
<dbReference type="InterPro" id="IPR036390">
    <property type="entry name" value="WH_DNA-bd_sf"/>
</dbReference>